<dbReference type="EMBL" id="AMQM01004384">
    <property type="status" value="NOT_ANNOTATED_CDS"/>
    <property type="molecule type" value="Genomic_DNA"/>
</dbReference>
<reference evidence="7" key="1">
    <citation type="submission" date="2012-12" db="EMBL/GenBank/DDBJ databases">
        <authorList>
            <person name="Hellsten U."/>
            <person name="Grimwood J."/>
            <person name="Chapman J.A."/>
            <person name="Shapiro H."/>
            <person name="Aerts A."/>
            <person name="Otillar R.P."/>
            <person name="Terry A.Y."/>
            <person name="Boore J.L."/>
            <person name="Simakov O."/>
            <person name="Marletaz F."/>
            <person name="Cho S.-J."/>
            <person name="Edsinger-Gonzales E."/>
            <person name="Havlak P."/>
            <person name="Kuo D.-H."/>
            <person name="Larsson T."/>
            <person name="Lv J."/>
            <person name="Arendt D."/>
            <person name="Savage R."/>
            <person name="Osoegawa K."/>
            <person name="de Jong P."/>
            <person name="Lindberg D.R."/>
            <person name="Seaver E.C."/>
            <person name="Weisblat D.A."/>
            <person name="Putnam N.H."/>
            <person name="Grigoriev I.V."/>
            <person name="Rokhsar D.S."/>
        </authorList>
    </citation>
    <scope>NUCLEOTIDE SEQUENCE</scope>
</reference>
<feature type="domain" description="K Homology" evidence="4">
    <location>
        <begin position="103"/>
        <end position="174"/>
    </location>
</feature>
<dbReference type="STRING" id="6412.T1G9U6"/>
<dbReference type="InterPro" id="IPR036612">
    <property type="entry name" value="KH_dom_type_1_sf"/>
</dbReference>
<dbReference type="FunCoup" id="T1G9U6">
    <property type="interactions" value="1263"/>
</dbReference>
<dbReference type="GeneID" id="20217842"/>
<dbReference type="Gene3D" id="3.30.1370.10">
    <property type="entry name" value="K Homology domain, type 1"/>
    <property type="match status" value="3"/>
</dbReference>
<sequence length="337" mass="36729">MARDNSRSTDGDYSDNDFDDDQDISMRFFATDKEVGCIIGKKGDNIKALRNESGAKIQISDGSLSERIVTIRGTASQVIRAINLIGIKLEEDNNHSNYLEEDDSLSFRLIVPNSNCGSLIGRNGANIKELRERTGSKIQVANDLLPDSTEREVGLSGSMSGVMDCVKKLAKIAIETKPRSPHVPYNPSYSGGGGSGYDGYSGGVGAGRKGAGSGRGRFDGGKQNSHDDDFKKAFKQPQQQQQQQDFLSRPKNSGLTTEELIIPNDLVGIIIGKSGNKINEIRQNSGAQIKIIECEDGSDNRRFVITGPRGNVQSAIYLIQNAKNRRRALANKQQHHD</sequence>
<dbReference type="SMART" id="SM00322">
    <property type="entry name" value="KH"/>
    <property type="match status" value="3"/>
</dbReference>
<name>T1G9U6_HELRO</name>
<dbReference type="EnsemblMetazoa" id="HelroT99711">
    <property type="protein sequence ID" value="HelroP99711"/>
    <property type="gene ID" value="HelroG99711"/>
</dbReference>
<feature type="region of interest" description="Disordered" evidence="3">
    <location>
        <begin position="207"/>
        <end position="252"/>
    </location>
</feature>
<dbReference type="OMA" id="SHHLIGY"/>
<dbReference type="SUPFAM" id="SSF54791">
    <property type="entry name" value="Eukaryotic type KH-domain (KH-domain type I)"/>
    <property type="match status" value="3"/>
</dbReference>
<evidence type="ECO:0000256" key="1">
    <source>
        <dbReference type="ARBA" id="ARBA00022737"/>
    </source>
</evidence>
<proteinExistence type="predicted"/>
<reference evidence="6" key="3">
    <citation type="submission" date="2015-06" db="UniProtKB">
        <authorList>
            <consortium name="EnsemblMetazoa"/>
        </authorList>
    </citation>
    <scope>IDENTIFICATION</scope>
</reference>
<feature type="compositionally biased region" description="Basic and acidic residues" evidence="3">
    <location>
        <begin position="216"/>
        <end position="232"/>
    </location>
</feature>
<reference evidence="5 7" key="2">
    <citation type="journal article" date="2013" name="Nature">
        <title>Insights into bilaterian evolution from three spiralian genomes.</title>
        <authorList>
            <person name="Simakov O."/>
            <person name="Marletaz F."/>
            <person name="Cho S.J."/>
            <person name="Edsinger-Gonzales E."/>
            <person name="Havlak P."/>
            <person name="Hellsten U."/>
            <person name="Kuo D.H."/>
            <person name="Larsson T."/>
            <person name="Lv J."/>
            <person name="Arendt D."/>
            <person name="Savage R."/>
            <person name="Osoegawa K."/>
            <person name="de Jong P."/>
            <person name="Grimwood J."/>
            <person name="Chapman J.A."/>
            <person name="Shapiro H."/>
            <person name="Aerts A."/>
            <person name="Otillar R.P."/>
            <person name="Terry A.Y."/>
            <person name="Boore J.L."/>
            <person name="Grigoriev I.V."/>
            <person name="Lindberg D.R."/>
            <person name="Seaver E.C."/>
            <person name="Weisblat D.A."/>
            <person name="Putnam N.H."/>
            <person name="Rokhsar D.S."/>
        </authorList>
    </citation>
    <scope>NUCLEOTIDE SEQUENCE</scope>
</reference>
<dbReference type="AlphaFoldDB" id="T1G9U6"/>
<keyword evidence="2" id="KW-0694">RNA-binding</keyword>
<dbReference type="InParanoid" id="T1G9U6"/>
<dbReference type="GO" id="GO:0003729">
    <property type="term" value="F:mRNA binding"/>
    <property type="evidence" value="ECO:0000318"/>
    <property type="project" value="GO_Central"/>
</dbReference>
<gene>
    <name evidence="6" type="primary">20217842</name>
    <name evidence="5" type="ORF">HELRODRAFT_99711</name>
</gene>
<dbReference type="CTD" id="20217842"/>
<evidence type="ECO:0000313" key="5">
    <source>
        <dbReference type="EMBL" id="ESO04478.1"/>
    </source>
</evidence>
<dbReference type="InterPro" id="IPR004088">
    <property type="entry name" value="KH_dom_type_1"/>
</dbReference>
<dbReference type="InterPro" id="IPR004087">
    <property type="entry name" value="KH_dom"/>
</dbReference>
<dbReference type="Pfam" id="PF00013">
    <property type="entry name" value="KH_1"/>
    <property type="match status" value="3"/>
</dbReference>
<evidence type="ECO:0000313" key="7">
    <source>
        <dbReference type="Proteomes" id="UP000015101"/>
    </source>
</evidence>
<evidence type="ECO:0000256" key="3">
    <source>
        <dbReference type="SAM" id="MobiDB-lite"/>
    </source>
</evidence>
<dbReference type="EMBL" id="KB096502">
    <property type="protein sequence ID" value="ESO04478.1"/>
    <property type="molecule type" value="Genomic_DNA"/>
</dbReference>
<dbReference type="PROSITE" id="PS50084">
    <property type="entry name" value="KH_TYPE_1"/>
    <property type="match status" value="3"/>
</dbReference>
<organism evidence="6 7">
    <name type="scientific">Helobdella robusta</name>
    <name type="common">Californian leech</name>
    <dbReference type="NCBI Taxonomy" id="6412"/>
    <lineage>
        <taxon>Eukaryota</taxon>
        <taxon>Metazoa</taxon>
        <taxon>Spiralia</taxon>
        <taxon>Lophotrochozoa</taxon>
        <taxon>Annelida</taxon>
        <taxon>Clitellata</taxon>
        <taxon>Hirudinea</taxon>
        <taxon>Rhynchobdellida</taxon>
        <taxon>Glossiphoniidae</taxon>
        <taxon>Helobdella</taxon>
    </lineage>
</organism>
<dbReference type="RefSeq" id="XP_009017747.1">
    <property type="nucleotide sequence ID" value="XM_009019499.1"/>
</dbReference>
<evidence type="ECO:0000259" key="4">
    <source>
        <dbReference type="SMART" id="SM00322"/>
    </source>
</evidence>
<dbReference type="GO" id="GO:0005634">
    <property type="term" value="C:nucleus"/>
    <property type="evidence" value="ECO:0000318"/>
    <property type="project" value="GO_Central"/>
</dbReference>
<feature type="domain" description="K Homology" evidence="4">
    <location>
        <begin position="22"/>
        <end position="90"/>
    </location>
</feature>
<dbReference type="GO" id="GO:0051252">
    <property type="term" value="P:regulation of RNA metabolic process"/>
    <property type="evidence" value="ECO:0000318"/>
    <property type="project" value="GO_Central"/>
</dbReference>
<keyword evidence="1" id="KW-0677">Repeat</keyword>
<dbReference type="GO" id="GO:0005737">
    <property type="term" value="C:cytoplasm"/>
    <property type="evidence" value="ECO:0000318"/>
    <property type="project" value="GO_Central"/>
</dbReference>
<dbReference type="eggNOG" id="KOG2190">
    <property type="taxonomic scope" value="Eukaryota"/>
</dbReference>
<dbReference type="PANTHER" id="PTHR10288">
    <property type="entry name" value="KH DOMAIN CONTAINING RNA BINDING PROTEIN"/>
    <property type="match status" value="1"/>
</dbReference>
<keyword evidence="7" id="KW-1185">Reference proteome</keyword>
<dbReference type="CDD" id="cd22438">
    <property type="entry name" value="KH-I_PCBP_rpt1"/>
    <property type="match status" value="1"/>
</dbReference>
<evidence type="ECO:0000313" key="6">
    <source>
        <dbReference type="EnsemblMetazoa" id="HelroP99711"/>
    </source>
</evidence>
<feature type="domain" description="K Homology" evidence="4">
    <location>
        <begin position="254"/>
        <end position="324"/>
    </location>
</feature>
<dbReference type="KEGG" id="hro:HELRODRAFT_99711"/>
<protein>
    <recommendedName>
        <fullName evidence="4">K Homology domain-containing protein</fullName>
    </recommendedName>
</protein>
<dbReference type="GO" id="GO:0010468">
    <property type="term" value="P:regulation of gene expression"/>
    <property type="evidence" value="ECO:0000318"/>
    <property type="project" value="GO_Central"/>
</dbReference>
<evidence type="ECO:0000256" key="2">
    <source>
        <dbReference type="PROSITE-ProRule" id="PRU00117"/>
    </source>
</evidence>
<feature type="compositionally biased region" description="Low complexity" evidence="3">
    <location>
        <begin position="235"/>
        <end position="246"/>
    </location>
</feature>
<accession>T1G9U6</accession>
<dbReference type="HOGENOM" id="CLU_022670_0_1_1"/>
<dbReference type="OrthoDB" id="442947at2759"/>
<dbReference type="Proteomes" id="UP000015101">
    <property type="component" value="Unassembled WGS sequence"/>
</dbReference>